<dbReference type="HOGENOM" id="CLU_619603_0_0_1"/>
<evidence type="ECO:0008006" key="4">
    <source>
        <dbReference type="Google" id="ProtNLM"/>
    </source>
</evidence>
<dbReference type="RefSeq" id="XP_006678155.1">
    <property type="nucleotide sequence ID" value="XM_006678092.1"/>
</dbReference>
<dbReference type="InParanoid" id="F4P0H8"/>
<dbReference type="AlphaFoldDB" id="F4P0H8"/>
<evidence type="ECO:0000313" key="3">
    <source>
        <dbReference type="Proteomes" id="UP000007241"/>
    </source>
</evidence>
<reference evidence="2 3" key="1">
    <citation type="submission" date="2009-12" db="EMBL/GenBank/DDBJ databases">
        <title>The draft genome of Batrachochytrium dendrobatidis.</title>
        <authorList>
            <consortium name="US DOE Joint Genome Institute (JGI-PGF)"/>
            <person name="Kuo A."/>
            <person name="Salamov A."/>
            <person name="Schmutz J."/>
            <person name="Lucas S."/>
            <person name="Pitluck S."/>
            <person name="Rosenblum E."/>
            <person name="Stajich J."/>
            <person name="Eisen M."/>
            <person name="Grigoriev I.V."/>
        </authorList>
    </citation>
    <scope>NUCLEOTIDE SEQUENCE [LARGE SCALE GENOMIC DNA]</scope>
    <source>
        <strain evidence="3">JAM81 / FGSC 10211</strain>
    </source>
</reference>
<dbReference type="GeneID" id="18242955"/>
<dbReference type="OrthoDB" id="9946895at2759"/>
<accession>F4P0H8</accession>
<sequence length="442" mass="49521">MVQQEKVGIKAPVKNVRSSSGKRVLADGGGLTPLPSEDQDYYSIYLPTIQRVGPEGVKLTQDAEQIRCTDGQSKVGISLKAEELKIPSPLAQSTHTSTIKEFVGNILSRQDQLCSTQPEAQEKLENLKNAINTHNTSLISFELDHALALPNSENVEATEADRKLNYKIQQGFIKIKELDVVLVEKLATARTLKKERLIRDSVSGTPNTVGTPGSISYHNTLSDDDDDFELRSVHSMDKDIFITEPKLSMRSKVGRESLGQKRKQNPIAISNAESGKLKRPDARYYSAMTDEEIDRVNRLIANNDDEPDKPASSHTVSKQQVDQWEERSLVWSTSTTPGHHTPMTRNWLRSGAQSAVFSDISKTSKDLETILRDTKLPTSSISVFSDLNRLKQIDDQLEQLDNQDTRPLTREDLQMLLSDYRCSNVHLINGEEQSCELPCYEE</sequence>
<evidence type="ECO:0000313" key="2">
    <source>
        <dbReference type="EMBL" id="EGF81287.1"/>
    </source>
</evidence>
<organism evidence="2 3">
    <name type="scientific">Batrachochytrium dendrobatidis (strain JAM81 / FGSC 10211)</name>
    <name type="common">Frog chytrid fungus</name>
    <dbReference type="NCBI Taxonomy" id="684364"/>
    <lineage>
        <taxon>Eukaryota</taxon>
        <taxon>Fungi</taxon>
        <taxon>Fungi incertae sedis</taxon>
        <taxon>Chytridiomycota</taxon>
        <taxon>Chytridiomycota incertae sedis</taxon>
        <taxon>Chytridiomycetes</taxon>
        <taxon>Rhizophydiales</taxon>
        <taxon>Rhizophydiales incertae sedis</taxon>
        <taxon>Batrachochytrium</taxon>
    </lineage>
</organism>
<keyword evidence="3" id="KW-1185">Reference proteome</keyword>
<protein>
    <recommendedName>
        <fullName evidence="4">Fibrous sheath-interacting protein 1</fullName>
    </recommendedName>
</protein>
<proteinExistence type="predicted"/>
<gene>
    <name evidence="2" type="ORF">BATDEDRAFT_87887</name>
</gene>
<dbReference type="EMBL" id="GL882882">
    <property type="protein sequence ID" value="EGF81287.1"/>
    <property type="molecule type" value="Genomic_DNA"/>
</dbReference>
<dbReference type="Proteomes" id="UP000007241">
    <property type="component" value="Unassembled WGS sequence"/>
</dbReference>
<name>F4P0H8_BATDJ</name>
<evidence type="ECO:0000256" key="1">
    <source>
        <dbReference type="SAM" id="MobiDB-lite"/>
    </source>
</evidence>
<feature type="region of interest" description="Disordered" evidence="1">
    <location>
        <begin position="252"/>
        <end position="275"/>
    </location>
</feature>